<evidence type="ECO:0000256" key="1">
    <source>
        <dbReference type="ARBA" id="ARBA00022679"/>
    </source>
</evidence>
<keyword evidence="1" id="KW-0808">Transferase</keyword>
<dbReference type="PROSITE" id="PS00101">
    <property type="entry name" value="HEXAPEP_TRANSFERASES"/>
    <property type="match status" value="1"/>
</dbReference>
<gene>
    <name evidence="2" type="ORF">J4215_02170</name>
</gene>
<dbReference type="Pfam" id="PF00132">
    <property type="entry name" value="Hexapep"/>
    <property type="match status" value="1"/>
</dbReference>
<accession>A0A8T4LDJ1</accession>
<dbReference type="EMBL" id="JAGVWC010000009">
    <property type="protein sequence ID" value="MBS3061365.1"/>
    <property type="molecule type" value="Genomic_DNA"/>
</dbReference>
<dbReference type="AlphaFoldDB" id="A0A8T4LDJ1"/>
<dbReference type="GO" id="GO:0016746">
    <property type="term" value="F:acyltransferase activity"/>
    <property type="evidence" value="ECO:0007669"/>
    <property type="project" value="UniProtKB-KW"/>
</dbReference>
<dbReference type="PANTHER" id="PTHR23416">
    <property type="entry name" value="SIALIC ACID SYNTHASE-RELATED"/>
    <property type="match status" value="1"/>
</dbReference>
<dbReference type="Proteomes" id="UP000675968">
    <property type="component" value="Unassembled WGS sequence"/>
</dbReference>
<sequence length="136" mass="14435">MGELRFFQIYSYKNLEIGNDVVIGNLTMFDLEEKIILGNNVDIAPHVTFLTHGIESMSKVSAKPSASFRPCAIPGRSITSDPIQIHDHVYIGSGSIILPGVHIGPYALIGAGSVVASSIPPHSVALGNPARVVSTL</sequence>
<evidence type="ECO:0000313" key="3">
    <source>
        <dbReference type="Proteomes" id="UP000675968"/>
    </source>
</evidence>
<dbReference type="InterPro" id="IPR051159">
    <property type="entry name" value="Hexapeptide_acetyltransf"/>
</dbReference>
<organism evidence="2 3">
    <name type="scientific">Candidatus Iainarchaeum sp</name>
    <dbReference type="NCBI Taxonomy" id="3101447"/>
    <lineage>
        <taxon>Archaea</taxon>
        <taxon>Candidatus Iainarchaeota</taxon>
        <taxon>Candidatus Iainarchaeia</taxon>
        <taxon>Candidatus Iainarchaeales</taxon>
        <taxon>Candidatus Iainarchaeaceae</taxon>
        <taxon>Candidatus Iainarchaeum</taxon>
    </lineage>
</organism>
<proteinExistence type="predicted"/>
<reference evidence="2" key="2">
    <citation type="submission" date="2021-05" db="EMBL/GenBank/DDBJ databases">
        <title>Protein family content uncovers lineage relationships and bacterial pathway maintenance mechanisms in DPANN archaea.</title>
        <authorList>
            <person name="Castelle C.J."/>
            <person name="Meheust R."/>
            <person name="Jaffe A.L."/>
            <person name="Seitz K."/>
            <person name="Gong X."/>
            <person name="Baker B.J."/>
            <person name="Banfield J.F."/>
        </authorList>
    </citation>
    <scope>NUCLEOTIDE SEQUENCE</scope>
    <source>
        <strain evidence="2">RIFCSPLOWO2_01_FULL_AR10_48_17</strain>
    </source>
</reference>
<name>A0A8T4LDJ1_9ARCH</name>
<protein>
    <submittedName>
        <fullName evidence="2">Acyltransferase</fullName>
    </submittedName>
</protein>
<dbReference type="CDD" id="cd04647">
    <property type="entry name" value="LbH_MAT_like"/>
    <property type="match status" value="1"/>
</dbReference>
<keyword evidence="2" id="KW-0012">Acyltransferase</keyword>
<dbReference type="SUPFAM" id="SSF51161">
    <property type="entry name" value="Trimeric LpxA-like enzymes"/>
    <property type="match status" value="1"/>
</dbReference>
<dbReference type="InterPro" id="IPR018357">
    <property type="entry name" value="Hexapep_transf_CS"/>
</dbReference>
<dbReference type="InterPro" id="IPR001451">
    <property type="entry name" value="Hexapep"/>
</dbReference>
<evidence type="ECO:0000313" key="2">
    <source>
        <dbReference type="EMBL" id="MBS3061365.1"/>
    </source>
</evidence>
<dbReference type="InterPro" id="IPR011004">
    <property type="entry name" value="Trimer_LpxA-like_sf"/>
</dbReference>
<comment type="caution">
    <text evidence="2">The sequence shown here is derived from an EMBL/GenBank/DDBJ whole genome shotgun (WGS) entry which is preliminary data.</text>
</comment>
<dbReference type="Gene3D" id="2.160.10.10">
    <property type="entry name" value="Hexapeptide repeat proteins"/>
    <property type="match status" value="1"/>
</dbReference>
<reference evidence="2" key="1">
    <citation type="submission" date="2021-03" db="EMBL/GenBank/DDBJ databases">
        <authorList>
            <person name="Jaffe A."/>
        </authorList>
    </citation>
    <scope>NUCLEOTIDE SEQUENCE</scope>
    <source>
        <strain evidence="2">RIFCSPLOWO2_01_FULL_AR10_48_17</strain>
    </source>
</reference>